<dbReference type="PANTHER" id="PTHR24012">
    <property type="entry name" value="RNA BINDING PROTEIN"/>
    <property type="match status" value="1"/>
</dbReference>
<comment type="similarity">
    <text evidence="3">Belongs to the polyadenylate-binding protein type-1 family.</text>
</comment>
<sequence>MWSLLKRATRMKKEIWFSSTRRPYFISLDVHGGCVFHGGAYIASVRVCRDRRDNSSLRFAYVNFLSHESASKALRSLNYTPINGKPMRIMWSQRDPYLRKAGIGNLFVKAGFLDFFLANLLKVSWKQNLDSSMGSADLEEMFGRFGTIVSCKVATEDDGRSKGFGFVQFESEESACAARKELDGSLTLGNKRLYVSKFVKKSFTNLYVKNFPPETTNDGLQNMFSDFGKVQSAFVMTDSEGNSRGFGFVNFQSSEDAKKAIERMNGMQIGLNTLYVGKAQNKSERAELLKYKFANQNCPISQGFRLYVKNIDESVDDEEFKNFFLAYGKVISAKVMRTASGRGRGFGYQRQFQQLQMQRRQVNSWTNNHPYVPQYDYNAYSMNPAQYMDPQRPVGYENYQGSGWHLVKKQIITKHPKEIVGMQKQDLRNLLYNDVQKLEPELAEEITRVLMELKYTKLLGLLRSPKSLNQHVKKAAESLKPNANVKSEVVEDSACESITNSLVTVN</sequence>
<evidence type="ECO:0000313" key="12">
    <source>
        <dbReference type="EMBL" id="KAK1285339.1"/>
    </source>
</evidence>
<dbReference type="Proteomes" id="UP001180020">
    <property type="component" value="Unassembled WGS sequence"/>
</dbReference>
<dbReference type="PROSITE" id="PS50102">
    <property type="entry name" value="RRM"/>
    <property type="match status" value="4"/>
</dbReference>
<comment type="caution">
    <text evidence="12">The sequence shown here is derived from an EMBL/GenBank/DDBJ whole genome shotgun (WGS) entry which is preliminary data.</text>
</comment>
<dbReference type="Pfam" id="PF00658">
    <property type="entry name" value="MLLE"/>
    <property type="match status" value="1"/>
</dbReference>
<dbReference type="InterPro" id="IPR035979">
    <property type="entry name" value="RBD_domain_sf"/>
</dbReference>
<feature type="domain" description="RRM" evidence="10">
    <location>
        <begin position="304"/>
        <end position="348"/>
    </location>
</feature>
<reference evidence="12" key="1">
    <citation type="journal article" date="2023" name="Nat. Commun.">
        <title>Diploid and tetraploid genomes of Acorus and the evolution of monocots.</title>
        <authorList>
            <person name="Ma L."/>
            <person name="Liu K.W."/>
            <person name="Li Z."/>
            <person name="Hsiao Y.Y."/>
            <person name="Qi Y."/>
            <person name="Fu T."/>
            <person name="Tang G.D."/>
            <person name="Zhang D."/>
            <person name="Sun W.H."/>
            <person name="Liu D.K."/>
            <person name="Li Y."/>
            <person name="Chen G.Z."/>
            <person name="Liu X.D."/>
            <person name="Liao X.Y."/>
            <person name="Jiang Y.T."/>
            <person name="Yu X."/>
            <person name="Hao Y."/>
            <person name="Huang J."/>
            <person name="Zhao X.W."/>
            <person name="Ke S."/>
            <person name="Chen Y.Y."/>
            <person name="Wu W.L."/>
            <person name="Hsu J.L."/>
            <person name="Lin Y.F."/>
            <person name="Huang M.D."/>
            <person name="Li C.Y."/>
            <person name="Huang L."/>
            <person name="Wang Z.W."/>
            <person name="Zhao X."/>
            <person name="Zhong W.Y."/>
            <person name="Peng D.H."/>
            <person name="Ahmad S."/>
            <person name="Lan S."/>
            <person name="Zhang J.S."/>
            <person name="Tsai W.C."/>
            <person name="Van de Peer Y."/>
            <person name="Liu Z.J."/>
        </authorList>
    </citation>
    <scope>NUCLEOTIDE SEQUENCE</scope>
    <source>
        <strain evidence="12">CP</strain>
    </source>
</reference>
<keyword evidence="4" id="KW-0963">Cytoplasm</keyword>
<accession>A0AAV9C9U7</accession>
<feature type="domain" description="PABC" evidence="11">
    <location>
        <begin position="407"/>
        <end position="484"/>
    </location>
</feature>
<evidence type="ECO:0000256" key="6">
    <source>
        <dbReference type="ARBA" id="ARBA00022884"/>
    </source>
</evidence>
<name>A0AAV9C9U7_ACOCL</name>
<feature type="domain" description="RRM" evidence="10">
    <location>
        <begin position="204"/>
        <end position="281"/>
    </location>
</feature>
<dbReference type="CDD" id="cd12380">
    <property type="entry name" value="RRM3_I_PABPs"/>
    <property type="match status" value="1"/>
</dbReference>
<reference evidence="12" key="2">
    <citation type="submission" date="2023-06" db="EMBL/GenBank/DDBJ databases">
        <authorList>
            <person name="Ma L."/>
            <person name="Liu K.-W."/>
            <person name="Li Z."/>
            <person name="Hsiao Y.-Y."/>
            <person name="Qi Y."/>
            <person name="Fu T."/>
            <person name="Tang G."/>
            <person name="Zhang D."/>
            <person name="Sun W.-H."/>
            <person name="Liu D.-K."/>
            <person name="Li Y."/>
            <person name="Chen G.-Z."/>
            <person name="Liu X.-D."/>
            <person name="Liao X.-Y."/>
            <person name="Jiang Y.-T."/>
            <person name="Yu X."/>
            <person name="Hao Y."/>
            <person name="Huang J."/>
            <person name="Zhao X.-W."/>
            <person name="Ke S."/>
            <person name="Chen Y.-Y."/>
            <person name="Wu W.-L."/>
            <person name="Hsu J.-L."/>
            <person name="Lin Y.-F."/>
            <person name="Huang M.-D."/>
            <person name="Li C.-Y."/>
            <person name="Huang L."/>
            <person name="Wang Z.-W."/>
            <person name="Zhao X."/>
            <person name="Zhong W.-Y."/>
            <person name="Peng D.-H."/>
            <person name="Ahmad S."/>
            <person name="Lan S."/>
            <person name="Zhang J.-S."/>
            <person name="Tsai W.-C."/>
            <person name="Van De Peer Y."/>
            <person name="Liu Z.-J."/>
        </authorList>
    </citation>
    <scope>NUCLEOTIDE SEQUENCE</scope>
    <source>
        <strain evidence="12">CP</strain>
        <tissue evidence="12">Leaves</tissue>
    </source>
</reference>
<organism evidence="12 13">
    <name type="scientific">Acorus calamus</name>
    <name type="common">Sweet flag</name>
    <dbReference type="NCBI Taxonomy" id="4465"/>
    <lineage>
        <taxon>Eukaryota</taxon>
        <taxon>Viridiplantae</taxon>
        <taxon>Streptophyta</taxon>
        <taxon>Embryophyta</taxon>
        <taxon>Tracheophyta</taxon>
        <taxon>Spermatophyta</taxon>
        <taxon>Magnoliopsida</taxon>
        <taxon>Liliopsida</taxon>
        <taxon>Acoraceae</taxon>
        <taxon>Acorus</taxon>
    </lineage>
</organism>
<dbReference type="AlphaFoldDB" id="A0AAV9C9U7"/>
<dbReference type="PROSITE" id="PS51309">
    <property type="entry name" value="PABC"/>
    <property type="match status" value="1"/>
</dbReference>
<keyword evidence="5" id="KW-0677">Repeat</keyword>
<gene>
    <name evidence="12" type="primary">PAB5</name>
    <name evidence="12" type="ORF">QJS10_CPB20g00411</name>
</gene>
<feature type="domain" description="RRM" evidence="10">
    <location>
        <begin position="113"/>
        <end position="200"/>
    </location>
</feature>
<evidence type="ECO:0000259" key="10">
    <source>
        <dbReference type="PROSITE" id="PS50102"/>
    </source>
</evidence>
<evidence type="ECO:0000256" key="4">
    <source>
        <dbReference type="ARBA" id="ARBA00022490"/>
    </source>
</evidence>
<evidence type="ECO:0000256" key="9">
    <source>
        <dbReference type="PROSITE-ProRule" id="PRU00176"/>
    </source>
</evidence>
<evidence type="ECO:0000313" key="13">
    <source>
        <dbReference type="Proteomes" id="UP001180020"/>
    </source>
</evidence>
<keyword evidence="7" id="KW-0539">Nucleus</keyword>
<dbReference type="SUPFAM" id="SSF54928">
    <property type="entry name" value="RNA-binding domain, RBD"/>
    <property type="match status" value="3"/>
</dbReference>
<dbReference type="GO" id="GO:0003723">
    <property type="term" value="F:RNA binding"/>
    <property type="evidence" value="ECO:0007669"/>
    <property type="project" value="UniProtKB-UniRule"/>
</dbReference>
<dbReference type="FunFam" id="3.30.70.330:FF:000651">
    <property type="entry name" value="Poly(A) binding protein cytoplasmic 1 like"/>
    <property type="match status" value="1"/>
</dbReference>
<keyword evidence="13" id="KW-1185">Reference proteome</keyword>
<dbReference type="EMBL" id="JAUJYO010000020">
    <property type="protein sequence ID" value="KAK1285339.1"/>
    <property type="molecule type" value="Genomic_DNA"/>
</dbReference>
<dbReference type="Pfam" id="PF00076">
    <property type="entry name" value="RRM_1"/>
    <property type="match status" value="4"/>
</dbReference>
<dbReference type="Gene3D" id="3.30.70.330">
    <property type="match status" value="4"/>
</dbReference>
<dbReference type="SUPFAM" id="SSF63570">
    <property type="entry name" value="PABC (PABP) domain"/>
    <property type="match status" value="1"/>
</dbReference>
<feature type="domain" description="RRM" evidence="10">
    <location>
        <begin position="35"/>
        <end position="94"/>
    </location>
</feature>
<evidence type="ECO:0000256" key="2">
    <source>
        <dbReference type="ARBA" id="ARBA00004496"/>
    </source>
</evidence>
<comment type="subcellular location">
    <subcellularLocation>
        <location evidence="2">Cytoplasm</location>
    </subcellularLocation>
    <subcellularLocation>
        <location evidence="1">Nucleus</location>
    </subcellularLocation>
</comment>
<dbReference type="SMART" id="SM00517">
    <property type="entry name" value="PolyA"/>
    <property type="match status" value="1"/>
</dbReference>
<dbReference type="SMART" id="SM00360">
    <property type="entry name" value="RRM"/>
    <property type="match status" value="4"/>
</dbReference>
<evidence type="ECO:0000259" key="11">
    <source>
        <dbReference type="PROSITE" id="PS51309"/>
    </source>
</evidence>
<dbReference type="InterPro" id="IPR036053">
    <property type="entry name" value="PABP-dom"/>
</dbReference>
<evidence type="ECO:0000256" key="3">
    <source>
        <dbReference type="ARBA" id="ARBA00008557"/>
    </source>
</evidence>
<evidence type="ECO:0000256" key="8">
    <source>
        <dbReference type="ARBA" id="ARBA00054110"/>
    </source>
</evidence>
<dbReference type="Gene3D" id="1.10.1900.10">
    <property type="entry name" value="c-terminal domain of poly(a) binding protein"/>
    <property type="match status" value="1"/>
</dbReference>
<dbReference type="InterPro" id="IPR000504">
    <property type="entry name" value="RRM_dom"/>
</dbReference>
<dbReference type="InterPro" id="IPR002004">
    <property type="entry name" value="PABP_HYD_C"/>
</dbReference>
<protein>
    <submittedName>
        <fullName evidence="12">Polyadenylate-binding protein 5</fullName>
    </submittedName>
</protein>
<dbReference type="GO" id="GO:0005634">
    <property type="term" value="C:nucleus"/>
    <property type="evidence" value="ECO:0007669"/>
    <property type="project" value="UniProtKB-SubCell"/>
</dbReference>
<dbReference type="GO" id="GO:0005737">
    <property type="term" value="C:cytoplasm"/>
    <property type="evidence" value="ECO:0007669"/>
    <property type="project" value="UniProtKB-SubCell"/>
</dbReference>
<evidence type="ECO:0000256" key="1">
    <source>
        <dbReference type="ARBA" id="ARBA00004123"/>
    </source>
</evidence>
<comment type="function">
    <text evidence="8">Binds the poly(A) tail of mRNA. Appears to be an important mediator of the multiple roles of the poly(A) tail in mRNA biogenesis, stability and translation.</text>
</comment>
<dbReference type="InterPro" id="IPR012677">
    <property type="entry name" value="Nucleotide-bd_a/b_plait_sf"/>
</dbReference>
<evidence type="ECO:0000256" key="5">
    <source>
        <dbReference type="ARBA" id="ARBA00022737"/>
    </source>
</evidence>
<keyword evidence="6 9" id="KW-0694">RNA-binding</keyword>
<proteinExistence type="inferred from homology"/>
<evidence type="ECO:0000256" key="7">
    <source>
        <dbReference type="ARBA" id="ARBA00023242"/>
    </source>
</evidence>